<keyword evidence="4" id="KW-1185">Reference proteome</keyword>
<organism evidence="3 4">
    <name type="scientific">Natrialba taiwanensis DSM 12281</name>
    <dbReference type="NCBI Taxonomy" id="1230458"/>
    <lineage>
        <taxon>Archaea</taxon>
        <taxon>Methanobacteriati</taxon>
        <taxon>Methanobacteriota</taxon>
        <taxon>Stenosarchaea group</taxon>
        <taxon>Halobacteria</taxon>
        <taxon>Halobacteriales</taxon>
        <taxon>Natrialbaceae</taxon>
        <taxon>Natrialba</taxon>
    </lineage>
</organism>
<evidence type="ECO:0000256" key="1">
    <source>
        <dbReference type="SAM" id="MobiDB-lite"/>
    </source>
</evidence>
<dbReference type="Pfam" id="PF00994">
    <property type="entry name" value="MoCF_biosynth"/>
    <property type="match status" value="1"/>
</dbReference>
<gene>
    <name evidence="3" type="ORF">C484_14598</name>
</gene>
<dbReference type="EMBL" id="AOIL01000050">
    <property type="protein sequence ID" value="ELY88833.1"/>
    <property type="molecule type" value="Genomic_DNA"/>
</dbReference>
<comment type="caution">
    <text evidence="3">The sequence shown here is derived from an EMBL/GenBank/DDBJ whole genome shotgun (WGS) entry which is preliminary data.</text>
</comment>
<name>L9ZUJ4_9EURY</name>
<accession>L9ZUJ4</accession>
<reference evidence="3 4" key="1">
    <citation type="journal article" date="2014" name="PLoS Genet.">
        <title>Phylogenetically driven sequencing of extremely halophilic archaea reveals strategies for static and dynamic osmo-response.</title>
        <authorList>
            <person name="Becker E.A."/>
            <person name="Seitzer P.M."/>
            <person name="Tritt A."/>
            <person name="Larsen D."/>
            <person name="Krusor M."/>
            <person name="Yao A.I."/>
            <person name="Wu D."/>
            <person name="Madern D."/>
            <person name="Eisen J.A."/>
            <person name="Darling A.E."/>
            <person name="Facciotti M.T."/>
        </authorList>
    </citation>
    <scope>NUCLEOTIDE SEQUENCE [LARGE SCALE GENOMIC DNA]</scope>
    <source>
        <strain evidence="3 4">DSM 12281</strain>
    </source>
</reference>
<dbReference type="Gene3D" id="3.40.980.10">
    <property type="entry name" value="MoaB/Mog-like domain"/>
    <property type="match status" value="1"/>
</dbReference>
<dbReference type="InterPro" id="IPR012245">
    <property type="entry name" value="MoaB"/>
</dbReference>
<evidence type="ECO:0000259" key="2">
    <source>
        <dbReference type="SMART" id="SM00852"/>
    </source>
</evidence>
<dbReference type="GO" id="GO:0005829">
    <property type="term" value="C:cytosol"/>
    <property type="evidence" value="ECO:0007669"/>
    <property type="project" value="TreeGrafter"/>
</dbReference>
<dbReference type="STRING" id="1230458.C484_14598"/>
<dbReference type="RefSeq" id="WP_006826599.1">
    <property type="nucleotide sequence ID" value="NZ_AOIL01000050.1"/>
</dbReference>
<feature type="domain" description="MoaB/Mog" evidence="2">
    <location>
        <begin position="34"/>
        <end position="178"/>
    </location>
</feature>
<dbReference type="PANTHER" id="PTHR43232:SF2">
    <property type="entry name" value="MOLYBDENUM COFACTOR BIOSYNTHESIS PROTEIN B"/>
    <property type="match status" value="1"/>
</dbReference>
<proteinExistence type="predicted"/>
<evidence type="ECO:0000313" key="4">
    <source>
        <dbReference type="Proteomes" id="UP000011648"/>
    </source>
</evidence>
<dbReference type="AlphaFoldDB" id="L9ZUJ4"/>
<dbReference type="InterPro" id="IPR001453">
    <property type="entry name" value="MoaB/Mog_dom"/>
</dbReference>
<feature type="region of interest" description="Disordered" evidence="1">
    <location>
        <begin position="182"/>
        <end position="235"/>
    </location>
</feature>
<dbReference type="InterPro" id="IPR036425">
    <property type="entry name" value="MoaB/Mog-like_dom_sf"/>
</dbReference>
<evidence type="ECO:0000313" key="3">
    <source>
        <dbReference type="EMBL" id="ELY88833.1"/>
    </source>
</evidence>
<dbReference type="GO" id="GO:0006777">
    <property type="term" value="P:Mo-molybdopterin cofactor biosynthetic process"/>
    <property type="evidence" value="ECO:0007669"/>
    <property type="project" value="InterPro"/>
</dbReference>
<feature type="compositionally biased region" description="Low complexity" evidence="1">
    <location>
        <begin position="11"/>
        <end position="22"/>
    </location>
</feature>
<dbReference type="PATRIC" id="fig|1230458.4.peg.2950"/>
<feature type="region of interest" description="Disordered" evidence="1">
    <location>
        <begin position="1"/>
        <end position="34"/>
    </location>
</feature>
<dbReference type="PANTHER" id="PTHR43232">
    <property type="entry name" value="MOLYBDENUM COFACTOR BIOSYNTHESIS PROTEIN B"/>
    <property type="match status" value="1"/>
</dbReference>
<dbReference type="Proteomes" id="UP000011648">
    <property type="component" value="Unassembled WGS sequence"/>
</dbReference>
<dbReference type="OrthoDB" id="205337at2157"/>
<dbReference type="SUPFAM" id="SSF53218">
    <property type="entry name" value="Molybdenum cofactor biosynthesis proteins"/>
    <property type="match status" value="1"/>
</dbReference>
<protein>
    <submittedName>
        <fullName evidence="3">Molybdenum cofactor synthesis protein</fullName>
    </submittedName>
</protein>
<feature type="compositionally biased region" description="Acidic residues" evidence="1">
    <location>
        <begin position="187"/>
        <end position="212"/>
    </location>
</feature>
<sequence>MNESTESDPDTAAGSTETATESSSREHTTPLGVGIVTIADDRTLESDPAGEDLNDEFTQAGHEVAMREHVSPDHDKVQSIVSRVIDRDDVDVVVTAGGTSVEPSDRTIEAVTPLLEKRLETFSELLTTILYEANGSRALAARTTAGVTDGRPIFCLPGNADAARLAATELIIPECRHLAELARPAESADDSTAAEDANGNEDESEGAGEGEDERSANGEQPGTHESTEGIDGDLQ</sequence>
<dbReference type="SMART" id="SM00852">
    <property type="entry name" value="MoCF_biosynth"/>
    <property type="match status" value="1"/>
</dbReference>